<dbReference type="GO" id="GO:0000155">
    <property type="term" value="F:phosphorelay sensor kinase activity"/>
    <property type="evidence" value="ECO:0007669"/>
    <property type="project" value="InterPro"/>
</dbReference>
<accession>A0A8J6TWP8</accession>
<comment type="subcellular location">
    <subcellularLocation>
        <location evidence="2">Membrane</location>
    </subcellularLocation>
</comment>
<proteinExistence type="predicted"/>
<protein>
    <recommendedName>
        <fullName evidence="3">histidine kinase</fullName>
        <ecNumber evidence="3">2.7.13.3</ecNumber>
    </recommendedName>
</protein>
<dbReference type="PRINTS" id="PR00344">
    <property type="entry name" value="BCTRLSENSOR"/>
</dbReference>
<dbReference type="CDD" id="cd00075">
    <property type="entry name" value="HATPase"/>
    <property type="match status" value="1"/>
</dbReference>
<keyword evidence="12" id="KW-1185">Reference proteome</keyword>
<evidence type="ECO:0000259" key="10">
    <source>
        <dbReference type="PROSITE" id="PS50109"/>
    </source>
</evidence>
<name>A0A8J6TWP8_9FIRM</name>
<dbReference type="Gene3D" id="3.30.450.20">
    <property type="entry name" value="PAS domain"/>
    <property type="match status" value="1"/>
</dbReference>
<dbReference type="PANTHER" id="PTHR45453:SF1">
    <property type="entry name" value="PHOSPHATE REGULON SENSOR PROTEIN PHOR"/>
    <property type="match status" value="1"/>
</dbReference>
<dbReference type="RefSeq" id="WP_093988477.1">
    <property type="nucleotide sequence ID" value="NZ_FYDD01000003.1"/>
</dbReference>
<keyword evidence="7" id="KW-0902">Two-component regulatory system</keyword>
<dbReference type="Gene3D" id="1.10.287.130">
    <property type="match status" value="1"/>
</dbReference>
<dbReference type="GO" id="GO:0016036">
    <property type="term" value="P:cellular response to phosphate starvation"/>
    <property type="evidence" value="ECO:0007669"/>
    <property type="project" value="TreeGrafter"/>
</dbReference>
<comment type="caution">
    <text evidence="11">The sequence shown here is derived from an EMBL/GenBank/DDBJ whole genome shotgun (WGS) entry which is preliminary data.</text>
</comment>
<dbReference type="GO" id="GO:0004721">
    <property type="term" value="F:phosphoprotein phosphatase activity"/>
    <property type="evidence" value="ECO:0007669"/>
    <property type="project" value="TreeGrafter"/>
</dbReference>
<dbReference type="AlphaFoldDB" id="A0A8J6TWP8"/>
<organism evidence="11 12">
    <name type="scientific">Massiliimalia timonensis</name>
    <dbReference type="NCBI Taxonomy" id="1987501"/>
    <lineage>
        <taxon>Bacteria</taxon>
        <taxon>Bacillati</taxon>
        <taxon>Bacillota</taxon>
        <taxon>Clostridia</taxon>
        <taxon>Eubacteriales</taxon>
        <taxon>Oscillospiraceae</taxon>
        <taxon>Massiliimalia</taxon>
    </lineage>
</organism>
<keyword evidence="9" id="KW-0812">Transmembrane</keyword>
<dbReference type="SUPFAM" id="SSF55785">
    <property type="entry name" value="PYP-like sensor domain (PAS domain)"/>
    <property type="match status" value="1"/>
</dbReference>
<evidence type="ECO:0000256" key="5">
    <source>
        <dbReference type="ARBA" id="ARBA00022679"/>
    </source>
</evidence>
<dbReference type="PROSITE" id="PS50109">
    <property type="entry name" value="HIS_KIN"/>
    <property type="match status" value="1"/>
</dbReference>
<evidence type="ECO:0000313" key="12">
    <source>
        <dbReference type="Proteomes" id="UP000632659"/>
    </source>
</evidence>
<dbReference type="InterPro" id="IPR003594">
    <property type="entry name" value="HATPase_dom"/>
</dbReference>
<evidence type="ECO:0000256" key="9">
    <source>
        <dbReference type="SAM" id="Phobius"/>
    </source>
</evidence>
<keyword evidence="5" id="KW-0808">Transferase</keyword>
<dbReference type="SUPFAM" id="SSF47384">
    <property type="entry name" value="Homodimeric domain of signal transducing histidine kinase"/>
    <property type="match status" value="1"/>
</dbReference>
<evidence type="ECO:0000256" key="3">
    <source>
        <dbReference type="ARBA" id="ARBA00012438"/>
    </source>
</evidence>
<dbReference type="SUPFAM" id="SSF55874">
    <property type="entry name" value="ATPase domain of HSP90 chaperone/DNA topoisomerase II/histidine kinase"/>
    <property type="match status" value="1"/>
</dbReference>
<dbReference type="InterPro" id="IPR036097">
    <property type="entry name" value="HisK_dim/P_sf"/>
</dbReference>
<keyword evidence="9" id="KW-1133">Transmembrane helix</keyword>
<dbReference type="OrthoDB" id="9813151at2"/>
<dbReference type="Gene3D" id="3.30.565.10">
    <property type="entry name" value="Histidine kinase-like ATPase, C-terminal domain"/>
    <property type="match status" value="1"/>
</dbReference>
<dbReference type="EC" id="2.7.13.3" evidence="3"/>
<comment type="catalytic activity">
    <reaction evidence="1">
        <text>ATP + protein L-histidine = ADP + protein N-phospho-L-histidine.</text>
        <dbReference type="EC" id="2.7.13.3"/>
    </reaction>
</comment>
<evidence type="ECO:0000256" key="6">
    <source>
        <dbReference type="ARBA" id="ARBA00022777"/>
    </source>
</evidence>
<dbReference type="InterPro" id="IPR035965">
    <property type="entry name" value="PAS-like_dom_sf"/>
</dbReference>
<evidence type="ECO:0000256" key="4">
    <source>
        <dbReference type="ARBA" id="ARBA00022553"/>
    </source>
</evidence>
<gene>
    <name evidence="11" type="ORF">H8702_02845</name>
</gene>
<dbReference type="Pfam" id="PF02518">
    <property type="entry name" value="HATPase_c"/>
    <property type="match status" value="1"/>
</dbReference>
<dbReference type="Proteomes" id="UP000632659">
    <property type="component" value="Unassembled WGS sequence"/>
</dbReference>
<evidence type="ECO:0000256" key="1">
    <source>
        <dbReference type="ARBA" id="ARBA00000085"/>
    </source>
</evidence>
<dbReference type="FunFam" id="1.10.287.130:FF:000001">
    <property type="entry name" value="Two-component sensor histidine kinase"/>
    <property type="match status" value="1"/>
</dbReference>
<reference evidence="11" key="1">
    <citation type="submission" date="2020-08" db="EMBL/GenBank/DDBJ databases">
        <title>Genome public.</title>
        <authorList>
            <person name="Liu C."/>
            <person name="Sun Q."/>
        </authorList>
    </citation>
    <scope>NUCLEOTIDE SEQUENCE</scope>
    <source>
        <strain evidence="11">NSJ-15</strain>
    </source>
</reference>
<keyword evidence="4" id="KW-0597">Phosphoprotein</keyword>
<dbReference type="SMART" id="SM00388">
    <property type="entry name" value="HisKA"/>
    <property type="match status" value="1"/>
</dbReference>
<keyword evidence="8 9" id="KW-0472">Membrane</keyword>
<dbReference type="InterPro" id="IPR050351">
    <property type="entry name" value="BphY/WalK/GraS-like"/>
</dbReference>
<sequence length="551" mass="61407">MVKRIFRSVVLVAALVLVTSLVCIMGVLYQYFNGQFQKELKSEAAYLSVGVEQNGTDYLTQINDHEKRITLIAADGTVLYDNTADIAQMENHRDREEVREAMENGSGKSSRQSSTLSEQTYYYALQLSDGNILRVSGTQYSVWRLLFGLLQPIAIVFAVVLILSAVFADRAAKKIVEPINALDLERPDELEGYDELSPFFVKIRRQNRQIQKQLNEAKQKQKEFSMITENMQEGFLVINQQTELLSYNSSAMRILQSPGAGEGQSVLELNHSAPFRNTVDRVLSGEHQETELTLEGKIYRLIANPVWRHDQISGAVLVLLDVTEQVEREDLRREFTANISHELKTPLTSISGFAEIMQQGFVKPQDIEKFSGNIFTESQRLISLVNDIIKLSQLDEGSVPYEPEEVDLFSLAGQVAARLEASAGQNGVNMAVEGEPVFVKAVRPILEEVLYNLCDNAIKYNRPQGKVTVIAKQKDGKPFVSVQDTGIGIPAAEQGRVFERFYRVDKSHSKEIGGTGLGLSIVKHGAAYLGAQLTLQSRPGVGTVISLSWDQ</sequence>
<evidence type="ECO:0000256" key="7">
    <source>
        <dbReference type="ARBA" id="ARBA00023012"/>
    </source>
</evidence>
<dbReference type="GO" id="GO:0005886">
    <property type="term" value="C:plasma membrane"/>
    <property type="evidence" value="ECO:0007669"/>
    <property type="project" value="TreeGrafter"/>
</dbReference>
<dbReference type="PANTHER" id="PTHR45453">
    <property type="entry name" value="PHOSPHATE REGULON SENSOR PROTEIN PHOR"/>
    <property type="match status" value="1"/>
</dbReference>
<dbReference type="InterPro" id="IPR005467">
    <property type="entry name" value="His_kinase_dom"/>
</dbReference>
<dbReference type="InterPro" id="IPR003661">
    <property type="entry name" value="HisK_dim/P_dom"/>
</dbReference>
<dbReference type="SMART" id="SM00387">
    <property type="entry name" value="HATPase_c"/>
    <property type="match status" value="1"/>
</dbReference>
<evidence type="ECO:0000256" key="2">
    <source>
        <dbReference type="ARBA" id="ARBA00004370"/>
    </source>
</evidence>
<evidence type="ECO:0000313" key="11">
    <source>
        <dbReference type="EMBL" id="MBC8610060.1"/>
    </source>
</evidence>
<dbReference type="InterPro" id="IPR036890">
    <property type="entry name" value="HATPase_C_sf"/>
</dbReference>
<feature type="transmembrane region" description="Helical" evidence="9">
    <location>
        <begin position="9"/>
        <end position="32"/>
    </location>
</feature>
<dbReference type="FunFam" id="3.30.565.10:FF:000006">
    <property type="entry name" value="Sensor histidine kinase WalK"/>
    <property type="match status" value="1"/>
</dbReference>
<dbReference type="InterPro" id="IPR004358">
    <property type="entry name" value="Sig_transdc_His_kin-like_C"/>
</dbReference>
<dbReference type="Pfam" id="PF16736">
    <property type="entry name" value="sCache_like"/>
    <property type="match status" value="1"/>
</dbReference>
<keyword evidence="6 11" id="KW-0418">Kinase</keyword>
<dbReference type="EMBL" id="JACRTL010000001">
    <property type="protein sequence ID" value="MBC8610060.1"/>
    <property type="molecule type" value="Genomic_DNA"/>
</dbReference>
<feature type="transmembrane region" description="Helical" evidence="9">
    <location>
        <begin position="145"/>
        <end position="168"/>
    </location>
</feature>
<feature type="domain" description="Histidine kinase" evidence="10">
    <location>
        <begin position="338"/>
        <end position="551"/>
    </location>
</feature>
<dbReference type="CDD" id="cd00082">
    <property type="entry name" value="HisKA"/>
    <property type="match status" value="1"/>
</dbReference>
<evidence type="ECO:0000256" key="8">
    <source>
        <dbReference type="ARBA" id="ARBA00023136"/>
    </source>
</evidence>
<dbReference type="Pfam" id="PF00512">
    <property type="entry name" value="HisKA"/>
    <property type="match status" value="1"/>
</dbReference>
<dbReference type="InterPro" id="IPR031967">
    <property type="entry name" value="PhoR_single_Cache-like_dom"/>
</dbReference>